<reference evidence="6" key="1">
    <citation type="submission" date="2016-10" db="EMBL/GenBank/DDBJ databases">
        <authorList>
            <person name="Varghese N."/>
            <person name="Submissions S."/>
        </authorList>
    </citation>
    <scope>NUCLEOTIDE SEQUENCE [LARGE SCALE GENOMIC DNA]</scope>
    <source>
        <strain evidence="6">CGMCC 1.8946</strain>
    </source>
</reference>
<evidence type="ECO:0000256" key="3">
    <source>
        <dbReference type="ARBA" id="ARBA00022801"/>
    </source>
</evidence>
<dbReference type="GO" id="GO:0016791">
    <property type="term" value="F:phosphatase activity"/>
    <property type="evidence" value="ECO:0007669"/>
    <property type="project" value="TreeGrafter"/>
</dbReference>
<dbReference type="InterPro" id="IPR006439">
    <property type="entry name" value="HAD-SF_hydro_IA"/>
</dbReference>
<dbReference type="SFLD" id="SFLDG01129">
    <property type="entry name" value="C1.5:_HAD__Beta-PGM__Phosphata"/>
    <property type="match status" value="1"/>
</dbReference>
<dbReference type="Gene3D" id="3.40.50.1000">
    <property type="entry name" value="HAD superfamily/HAD-like"/>
    <property type="match status" value="1"/>
</dbReference>
<proteinExistence type="predicted"/>
<dbReference type="SFLD" id="SFLDS00003">
    <property type="entry name" value="Haloacid_Dehalogenase"/>
    <property type="match status" value="1"/>
</dbReference>
<gene>
    <name evidence="5" type="ORF">SAMN04487970_107216</name>
</gene>
<comment type="cofactor">
    <cofactor evidence="1">
        <name>Mg(2+)</name>
        <dbReference type="ChEBI" id="CHEBI:18420"/>
    </cofactor>
</comment>
<dbReference type="InterPro" id="IPR023214">
    <property type="entry name" value="HAD_sf"/>
</dbReference>
<dbReference type="Pfam" id="PF13419">
    <property type="entry name" value="HAD_2"/>
    <property type="match status" value="1"/>
</dbReference>
<dbReference type="InterPro" id="IPR051400">
    <property type="entry name" value="HAD-like_hydrolase"/>
</dbReference>
<evidence type="ECO:0000313" key="5">
    <source>
        <dbReference type="EMBL" id="SCW85547.1"/>
    </source>
</evidence>
<dbReference type="GO" id="GO:0044281">
    <property type="term" value="P:small molecule metabolic process"/>
    <property type="evidence" value="ECO:0007669"/>
    <property type="project" value="UniProtKB-ARBA"/>
</dbReference>
<dbReference type="NCBIfam" id="TIGR01509">
    <property type="entry name" value="HAD-SF-IA-v3"/>
    <property type="match status" value="1"/>
</dbReference>
<dbReference type="PANTHER" id="PTHR46470">
    <property type="entry name" value="N-ACYLNEURAMINATE-9-PHOSPHATASE"/>
    <property type="match status" value="1"/>
</dbReference>
<keyword evidence="4" id="KW-0460">Magnesium</keyword>
<dbReference type="InterPro" id="IPR036412">
    <property type="entry name" value="HAD-like_sf"/>
</dbReference>
<evidence type="ECO:0000256" key="4">
    <source>
        <dbReference type="ARBA" id="ARBA00022842"/>
    </source>
</evidence>
<keyword evidence="2" id="KW-0479">Metal-binding</keyword>
<dbReference type="OrthoDB" id="9802350at2"/>
<dbReference type="STRING" id="624147.SAMN04487970_107216"/>
<keyword evidence="6" id="KW-1185">Reference proteome</keyword>
<accession>A0A1G4TW48</accession>
<dbReference type="PANTHER" id="PTHR46470:SF2">
    <property type="entry name" value="GLYCERALDEHYDE 3-PHOSPHATE PHOSPHATASE"/>
    <property type="match status" value="1"/>
</dbReference>
<dbReference type="AlphaFoldDB" id="A0A1G4TW48"/>
<keyword evidence="3 5" id="KW-0378">Hydrolase</keyword>
<dbReference type="Proteomes" id="UP000198601">
    <property type="component" value="Unassembled WGS sequence"/>
</dbReference>
<dbReference type="SUPFAM" id="SSF56784">
    <property type="entry name" value="HAD-like"/>
    <property type="match status" value="1"/>
</dbReference>
<evidence type="ECO:0000256" key="1">
    <source>
        <dbReference type="ARBA" id="ARBA00001946"/>
    </source>
</evidence>
<evidence type="ECO:0000256" key="2">
    <source>
        <dbReference type="ARBA" id="ARBA00022723"/>
    </source>
</evidence>
<dbReference type="RefSeq" id="WP_090677006.1">
    <property type="nucleotide sequence ID" value="NZ_FMTT01000072.1"/>
</dbReference>
<sequence>MKYKGYLLDIDNTLYEYDRTHSIAIDHVLTYFSQELSIEKSNLNEGYREARSQIHHELSETAASHNRLLYFQRMFEILEINSANYSLKAYQLYWEIFIQNIVPFDGVYDFLESIKNYKICFVTDLTADVQFKKIEKMNLQQYCDYVVTSEEAGREKPHPYMFLLALQKMKLTSSDVCMIGDSFNKDIVGASNLGIDSYWLNNASKAEDTSHGHITEIKNFNELMRYVKK</sequence>
<name>A0A1G4TW48_9BACL</name>
<dbReference type="InterPro" id="IPR041492">
    <property type="entry name" value="HAD_2"/>
</dbReference>
<dbReference type="NCBIfam" id="TIGR01549">
    <property type="entry name" value="HAD-SF-IA-v1"/>
    <property type="match status" value="1"/>
</dbReference>
<organism evidence="5 6">
    <name type="scientific">Paenibacillus tianmuensis</name>
    <dbReference type="NCBI Taxonomy" id="624147"/>
    <lineage>
        <taxon>Bacteria</taxon>
        <taxon>Bacillati</taxon>
        <taxon>Bacillota</taxon>
        <taxon>Bacilli</taxon>
        <taxon>Bacillales</taxon>
        <taxon>Paenibacillaceae</taxon>
        <taxon>Paenibacillus</taxon>
    </lineage>
</organism>
<dbReference type="Gene3D" id="1.10.150.520">
    <property type="match status" value="1"/>
</dbReference>
<protein>
    <submittedName>
        <fullName evidence="5">Putative hydrolase of the HAD superfamily</fullName>
    </submittedName>
</protein>
<dbReference type="GO" id="GO:0046872">
    <property type="term" value="F:metal ion binding"/>
    <property type="evidence" value="ECO:0007669"/>
    <property type="project" value="UniProtKB-KW"/>
</dbReference>
<dbReference type="EMBL" id="FMTT01000072">
    <property type="protein sequence ID" value="SCW85547.1"/>
    <property type="molecule type" value="Genomic_DNA"/>
</dbReference>
<evidence type="ECO:0000313" key="6">
    <source>
        <dbReference type="Proteomes" id="UP000198601"/>
    </source>
</evidence>